<name>A0AAW3YWP4_9GAMM</name>
<feature type="coiled-coil region" evidence="3">
    <location>
        <begin position="148"/>
        <end position="239"/>
    </location>
</feature>
<gene>
    <name evidence="5" type="ORF">ID854_12195</name>
</gene>
<sequence length="435" mass="48494">MNKRPIFSHSVFSHTRFPYSMVKRYRWVIAGILIVALCSLFAVRHPFSEKSSAQQSVQWVEISPILIEKQLGLVGKLQSRRLETIPAPFEGIIRQVWVKEGQRVDQGQTLVTLDTRKIDIELRQAQVEMIKASSVVEQLHDWENSQEVIRARRNVENANQMVMELKNNLAKTQALFARGIVPRMEVETLEQQLRRQLTDLASAQGELTSTRQKGDANNVSVAEMELQNATSHYQALQEQHANKTVKAPFSGVILRATQGEKGKFVTIQTGIRVTEGTPLLDIMDTTQYQVLAQVEEADLAKLKEGQAVKISGEGFSENLLDGEIETIAMQSANNDNPGSAIYYDVVIKVTSSMNRNAPVRPGMSAKVNIIVYRNEQGIVVPEKTLVRNSDGQLSVIWRPDLNTQPVSRQVIAGEAMPEGIEIHGLNAGFIALPHG</sequence>
<dbReference type="Proteomes" id="UP001193920">
    <property type="component" value="Unassembled WGS sequence"/>
</dbReference>
<dbReference type="EMBL" id="JACXBF010000258">
    <property type="protein sequence ID" value="MBD2801197.1"/>
    <property type="molecule type" value="Genomic_DNA"/>
</dbReference>
<evidence type="ECO:0000256" key="3">
    <source>
        <dbReference type="SAM" id="Coils"/>
    </source>
</evidence>
<evidence type="ECO:0000259" key="4">
    <source>
        <dbReference type="Pfam" id="PF25990"/>
    </source>
</evidence>
<dbReference type="PANTHER" id="PTHR32347">
    <property type="entry name" value="EFFLUX SYSTEM COMPONENT YKNX-RELATED"/>
    <property type="match status" value="1"/>
</dbReference>
<accession>A0AAW3YWP4</accession>
<keyword evidence="2 3" id="KW-0175">Coiled coil</keyword>
<dbReference type="Gene3D" id="2.40.30.170">
    <property type="match status" value="1"/>
</dbReference>
<reference evidence="5" key="2">
    <citation type="journal article" date="2024" name="Toxins">
        <title>Genome Sequence Analysis of Native Xenorhabdus Strains Isolated from Entomopathogenic Nematodes in Argentina.</title>
        <authorList>
            <person name="Palma L."/>
            <person name="Frizzo L."/>
            <person name="Kaiser S."/>
            <person name="Berry C."/>
            <person name="Caballero P."/>
            <person name="Bode H.B."/>
            <person name="Del Valle E.E."/>
        </authorList>
    </citation>
    <scope>NUCLEOTIDE SEQUENCE</scope>
    <source>
        <strain evidence="5">M</strain>
    </source>
</reference>
<organism evidence="5">
    <name type="scientific">Xenorhabdus szentirmaii</name>
    <dbReference type="NCBI Taxonomy" id="290112"/>
    <lineage>
        <taxon>Bacteria</taxon>
        <taxon>Pseudomonadati</taxon>
        <taxon>Pseudomonadota</taxon>
        <taxon>Gammaproteobacteria</taxon>
        <taxon>Enterobacterales</taxon>
        <taxon>Morganellaceae</taxon>
        <taxon>Xenorhabdus</taxon>
    </lineage>
</organism>
<evidence type="ECO:0000256" key="2">
    <source>
        <dbReference type="ARBA" id="ARBA00023054"/>
    </source>
</evidence>
<evidence type="ECO:0000256" key="1">
    <source>
        <dbReference type="ARBA" id="ARBA00004196"/>
    </source>
</evidence>
<dbReference type="InterPro" id="IPR058636">
    <property type="entry name" value="Beta-barrel_YknX"/>
</dbReference>
<proteinExistence type="predicted"/>
<protein>
    <submittedName>
        <fullName evidence="5">HlyD family efflux transporter periplasmic adaptor subunit</fullName>
    </submittedName>
</protein>
<feature type="domain" description="YknX-like beta-barrel" evidence="4">
    <location>
        <begin position="288"/>
        <end position="369"/>
    </location>
</feature>
<dbReference type="AlphaFoldDB" id="A0AAW3YWP4"/>
<comment type="subcellular location">
    <subcellularLocation>
        <location evidence="1">Cell envelope</location>
    </subcellularLocation>
</comment>
<reference evidence="5" key="1">
    <citation type="submission" date="2020-09" db="EMBL/GenBank/DDBJ databases">
        <authorList>
            <person name="Palma L."/>
            <person name="Caballero P."/>
            <person name="Berry C."/>
            <person name="Del Valle E."/>
        </authorList>
    </citation>
    <scope>NUCLEOTIDE SEQUENCE</scope>
    <source>
        <strain evidence="5">M</strain>
    </source>
</reference>
<comment type="caution">
    <text evidence="5">The sequence shown here is derived from an EMBL/GenBank/DDBJ whole genome shotgun (WGS) entry which is preliminary data.</text>
</comment>
<evidence type="ECO:0000313" key="5">
    <source>
        <dbReference type="EMBL" id="MBD2801197.1"/>
    </source>
</evidence>
<dbReference type="PANTHER" id="PTHR32347:SF23">
    <property type="entry name" value="BLL5650 PROTEIN"/>
    <property type="match status" value="1"/>
</dbReference>
<dbReference type="Pfam" id="PF25990">
    <property type="entry name" value="Beta-barrel_YknX"/>
    <property type="match status" value="1"/>
</dbReference>
<dbReference type="InterPro" id="IPR050465">
    <property type="entry name" value="UPF0194_transport"/>
</dbReference>
<dbReference type="Gene3D" id="2.40.50.100">
    <property type="match status" value="1"/>
</dbReference>
<dbReference type="GO" id="GO:0030313">
    <property type="term" value="C:cell envelope"/>
    <property type="evidence" value="ECO:0007669"/>
    <property type="project" value="UniProtKB-SubCell"/>
</dbReference>
<dbReference type="SUPFAM" id="SSF111369">
    <property type="entry name" value="HlyD-like secretion proteins"/>
    <property type="match status" value="1"/>
</dbReference>